<dbReference type="SUPFAM" id="SSF56112">
    <property type="entry name" value="Protein kinase-like (PK-like)"/>
    <property type="match status" value="1"/>
</dbReference>
<keyword evidence="3" id="KW-0808">Transferase</keyword>
<feature type="domain" description="Protein kinase" evidence="9">
    <location>
        <begin position="13"/>
        <end position="274"/>
    </location>
</feature>
<organism evidence="10 11">
    <name type="scientific">Nocardia mexicana</name>
    <dbReference type="NCBI Taxonomy" id="279262"/>
    <lineage>
        <taxon>Bacteria</taxon>
        <taxon>Bacillati</taxon>
        <taxon>Actinomycetota</taxon>
        <taxon>Actinomycetes</taxon>
        <taxon>Mycobacteriales</taxon>
        <taxon>Nocardiaceae</taxon>
        <taxon>Nocardia</taxon>
    </lineage>
</organism>
<sequence length="532" mass="56171">MVHPEIGATFADYIVDGVLGQGGMGTVYLARHPRLPRSVALKVLNRTVSGDPELRKRFEREAGVVARLEHPNIVGIYDRGTHDGCLWVAMQYIQGGDTGRLDPRQLSGDRAARIIADTASALDYAHAHGVLHRDIKPANILLAAADAGRAERAVLTDFGIARLDAATKITATGTFTATLAFAAPEQLSGEQLDHRADQYSLACTLFSLLTGRAPFPADNPGQVVAQHLSAPVPPLSPLRPDLPIGLDAVLARGMAKDRGQRFGSCGEFAAAVWVALSGRPAAMPPSSETVVYPDGSPRPGYPMPYPAQSLTPYSAQPQIAPMKPERRGRRAALAVAAAVAVVVAGAGVTYAMRSPDTKSVADSAGPDAGTGGKSAPAAEKRHPGGWSDGEQAIIQAFPKVFTDPVNRADWRGAGCTGTTTGPGQGPEKSGITCAAADFTLSIYDLGDAAAAVDYLGSRPPGVNWNEGKITRRGFTSFLPYRCSPDSDFGAPGTKYFWGGFSSEPKFGRYVVLIEMDADSRDQLVDVWSDVPL</sequence>
<dbReference type="InterPro" id="IPR000719">
    <property type="entry name" value="Prot_kinase_dom"/>
</dbReference>
<dbReference type="Proteomes" id="UP000255355">
    <property type="component" value="Unassembled WGS sequence"/>
</dbReference>
<evidence type="ECO:0000259" key="9">
    <source>
        <dbReference type="PROSITE" id="PS50011"/>
    </source>
</evidence>
<dbReference type="PROSITE" id="PS00108">
    <property type="entry name" value="PROTEIN_KINASE_ST"/>
    <property type="match status" value="1"/>
</dbReference>
<dbReference type="Gene3D" id="3.30.200.20">
    <property type="entry name" value="Phosphorylase Kinase, domain 1"/>
    <property type="match status" value="1"/>
</dbReference>
<dbReference type="Pfam" id="PF00069">
    <property type="entry name" value="Pkinase"/>
    <property type="match status" value="1"/>
</dbReference>
<dbReference type="AlphaFoldDB" id="A0A370HAH3"/>
<dbReference type="PROSITE" id="PS50011">
    <property type="entry name" value="PROTEIN_KINASE_DOM"/>
    <property type="match status" value="1"/>
</dbReference>
<dbReference type="Gene3D" id="1.10.510.10">
    <property type="entry name" value="Transferase(Phosphotransferase) domain 1"/>
    <property type="match status" value="1"/>
</dbReference>
<dbReference type="GO" id="GO:0005524">
    <property type="term" value="F:ATP binding"/>
    <property type="evidence" value="ECO:0007669"/>
    <property type="project" value="UniProtKB-UniRule"/>
</dbReference>
<dbReference type="CDD" id="cd14014">
    <property type="entry name" value="STKc_PknB_like"/>
    <property type="match status" value="1"/>
</dbReference>
<dbReference type="PANTHER" id="PTHR43289:SF6">
    <property type="entry name" value="SERINE_THREONINE-PROTEIN KINASE NEKL-3"/>
    <property type="match status" value="1"/>
</dbReference>
<feature type="binding site" evidence="7">
    <location>
        <position position="42"/>
    </location>
    <ligand>
        <name>ATP</name>
        <dbReference type="ChEBI" id="CHEBI:30616"/>
    </ligand>
</feature>
<dbReference type="STRING" id="1210089.GCA_001613165_01730"/>
<accession>A0A370HAH3</accession>
<comment type="caution">
    <text evidence="10">The sequence shown here is derived from an EMBL/GenBank/DDBJ whole genome shotgun (WGS) entry which is preliminary data.</text>
</comment>
<reference evidence="10 11" key="1">
    <citation type="submission" date="2018-07" db="EMBL/GenBank/DDBJ databases">
        <title>Genomic Encyclopedia of Type Strains, Phase IV (KMG-IV): sequencing the most valuable type-strain genomes for metagenomic binning, comparative biology and taxonomic classification.</title>
        <authorList>
            <person name="Goeker M."/>
        </authorList>
    </citation>
    <scope>NUCLEOTIDE SEQUENCE [LARGE SCALE GENOMIC DNA]</scope>
    <source>
        <strain evidence="10 11">DSM 44952</strain>
    </source>
</reference>
<dbReference type="InterPro" id="IPR011009">
    <property type="entry name" value="Kinase-like_dom_sf"/>
</dbReference>
<keyword evidence="4 7" id="KW-0547">Nucleotide-binding</keyword>
<gene>
    <name evidence="10" type="ORF">DFR68_10263</name>
</gene>
<evidence type="ECO:0000256" key="7">
    <source>
        <dbReference type="PROSITE-ProRule" id="PRU10141"/>
    </source>
</evidence>
<dbReference type="InterPro" id="IPR008271">
    <property type="entry name" value="Ser/Thr_kinase_AS"/>
</dbReference>
<dbReference type="InterPro" id="IPR017441">
    <property type="entry name" value="Protein_kinase_ATP_BS"/>
</dbReference>
<dbReference type="PANTHER" id="PTHR43289">
    <property type="entry name" value="MITOGEN-ACTIVATED PROTEIN KINASE KINASE KINASE 20-RELATED"/>
    <property type="match status" value="1"/>
</dbReference>
<evidence type="ECO:0000256" key="5">
    <source>
        <dbReference type="ARBA" id="ARBA00022777"/>
    </source>
</evidence>
<evidence type="ECO:0000256" key="4">
    <source>
        <dbReference type="ARBA" id="ARBA00022741"/>
    </source>
</evidence>
<dbReference type="PROSITE" id="PS00107">
    <property type="entry name" value="PROTEIN_KINASE_ATP"/>
    <property type="match status" value="1"/>
</dbReference>
<evidence type="ECO:0000256" key="8">
    <source>
        <dbReference type="SAM" id="MobiDB-lite"/>
    </source>
</evidence>
<keyword evidence="11" id="KW-1185">Reference proteome</keyword>
<evidence type="ECO:0000256" key="6">
    <source>
        <dbReference type="ARBA" id="ARBA00022840"/>
    </source>
</evidence>
<dbReference type="RefSeq" id="WP_068016158.1">
    <property type="nucleotide sequence ID" value="NZ_QQAZ01000002.1"/>
</dbReference>
<keyword evidence="6 7" id="KW-0067">ATP-binding</keyword>
<dbReference type="SMART" id="SM00220">
    <property type="entry name" value="S_TKc"/>
    <property type="match status" value="1"/>
</dbReference>
<evidence type="ECO:0000256" key="3">
    <source>
        <dbReference type="ARBA" id="ARBA00022679"/>
    </source>
</evidence>
<keyword evidence="2 10" id="KW-0723">Serine/threonine-protein kinase</keyword>
<proteinExistence type="predicted"/>
<evidence type="ECO:0000256" key="1">
    <source>
        <dbReference type="ARBA" id="ARBA00012513"/>
    </source>
</evidence>
<feature type="region of interest" description="Disordered" evidence="8">
    <location>
        <begin position="356"/>
        <end position="388"/>
    </location>
</feature>
<evidence type="ECO:0000313" key="10">
    <source>
        <dbReference type="EMBL" id="RDI53943.1"/>
    </source>
</evidence>
<evidence type="ECO:0000256" key="2">
    <source>
        <dbReference type="ARBA" id="ARBA00022527"/>
    </source>
</evidence>
<keyword evidence="5 10" id="KW-0418">Kinase</keyword>
<protein>
    <recommendedName>
        <fullName evidence="1">non-specific serine/threonine protein kinase</fullName>
        <ecNumber evidence="1">2.7.11.1</ecNumber>
    </recommendedName>
</protein>
<dbReference type="EC" id="2.7.11.1" evidence="1"/>
<name>A0A370HAH3_9NOCA</name>
<evidence type="ECO:0000313" key="11">
    <source>
        <dbReference type="Proteomes" id="UP000255355"/>
    </source>
</evidence>
<dbReference type="GO" id="GO:0004674">
    <property type="term" value="F:protein serine/threonine kinase activity"/>
    <property type="evidence" value="ECO:0007669"/>
    <property type="project" value="UniProtKB-KW"/>
</dbReference>
<dbReference type="EMBL" id="QQAZ01000002">
    <property type="protein sequence ID" value="RDI53943.1"/>
    <property type="molecule type" value="Genomic_DNA"/>
</dbReference>